<dbReference type="CDD" id="cd07341">
    <property type="entry name" value="M56_BlaR1_MecR1_like"/>
    <property type="match status" value="1"/>
</dbReference>
<sequence length="430" mass="48448">MNTLLIIRFVAFSGMLYLLYILVFKRFSFFAGNRWLLLSIPLISFVIPLVAPQFTNSVAPALATFQLEEIILNTTASPIEETTNSTNWLLLSYFAGFSIMTLLLIIGLAKAFQIKRKAVEKTGNIYYSSNISSAYTFFKSIIIPLSLKGHKDIDTIIKHEQVHVRQWHGLDNLYFQIITALAWFNPFIHLLAKELRQTHECLADEEAVEKTSREEYAHLLLSSAFGNELNFPLAAGTATPFFNSSLIKTRITMIYKSKTNRHFKWAYLALLPMLAAMTLYSCDKVKEEKSVSAQHEEKTTPISFADVEQVPLFEGCDANLSNDEAKACFQQGIMKYIGNNFEYPKTASKLGIEGKVYVQFIIAKDASIEDVEVLKGLSYEEDNIEQKSAVDEAHEEISKLIASIPLTAPAYKGGKKVAMSFIIPINMKLK</sequence>
<evidence type="ECO:0000313" key="3">
    <source>
        <dbReference type="EMBL" id="AEV32458.1"/>
    </source>
</evidence>
<dbReference type="Pfam" id="PF03544">
    <property type="entry name" value="TonB_C"/>
    <property type="match status" value="1"/>
</dbReference>
<protein>
    <submittedName>
        <fullName evidence="3">Antirepressor regulating drug resistance protein</fullName>
    </submittedName>
</protein>
<dbReference type="Pfam" id="PF05569">
    <property type="entry name" value="Peptidase_M56"/>
    <property type="match status" value="1"/>
</dbReference>
<feature type="transmembrane region" description="Helical" evidence="1">
    <location>
        <begin position="263"/>
        <end position="280"/>
    </location>
</feature>
<feature type="transmembrane region" description="Helical" evidence="1">
    <location>
        <begin position="173"/>
        <end position="192"/>
    </location>
</feature>
<feature type="transmembrane region" description="Helical" evidence="1">
    <location>
        <begin position="6"/>
        <end position="23"/>
    </location>
</feature>
<dbReference type="KEGG" id="oho:Oweho_1462"/>
<dbReference type="STRING" id="926562.Oweho_1462"/>
<dbReference type="AlphaFoldDB" id="G8R890"/>
<dbReference type="PANTHER" id="PTHR34978">
    <property type="entry name" value="POSSIBLE SENSOR-TRANSDUCER PROTEIN BLAR"/>
    <property type="match status" value="1"/>
</dbReference>
<organism evidence="3 4">
    <name type="scientific">Owenweeksia hongkongensis (strain DSM 17368 / CIP 108786 / JCM 12287 / NRRL B-23963 / UST20020801)</name>
    <dbReference type="NCBI Taxonomy" id="926562"/>
    <lineage>
        <taxon>Bacteria</taxon>
        <taxon>Pseudomonadati</taxon>
        <taxon>Bacteroidota</taxon>
        <taxon>Flavobacteriia</taxon>
        <taxon>Flavobacteriales</taxon>
        <taxon>Owenweeksiaceae</taxon>
        <taxon>Owenweeksia</taxon>
    </lineage>
</organism>
<feature type="domain" description="TonB C-terminal" evidence="2">
    <location>
        <begin position="328"/>
        <end position="430"/>
    </location>
</feature>
<gene>
    <name evidence="3" type="ordered locus">Oweho_1462</name>
</gene>
<dbReference type="PROSITE" id="PS52015">
    <property type="entry name" value="TONB_CTD"/>
    <property type="match status" value="1"/>
</dbReference>
<keyword evidence="1" id="KW-1133">Transmembrane helix</keyword>
<feature type="transmembrane region" description="Helical" evidence="1">
    <location>
        <begin position="124"/>
        <end position="145"/>
    </location>
</feature>
<dbReference type="InterPro" id="IPR037682">
    <property type="entry name" value="TonB_C"/>
</dbReference>
<evidence type="ECO:0000256" key="1">
    <source>
        <dbReference type="SAM" id="Phobius"/>
    </source>
</evidence>
<dbReference type="OrthoDB" id="1522859at2"/>
<dbReference type="eggNOG" id="COG4219">
    <property type="taxonomic scope" value="Bacteria"/>
</dbReference>
<dbReference type="GO" id="GO:0015891">
    <property type="term" value="P:siderophore transport"/>
    <property type="evidence" value="ECO:0007669"/>
    <property type="project" value="InterPro"/>
</dbReference>
<evidence type="ECO:0000259" key="2">
    <source>
        <dbReference type="PROSITE" id="PS52015"/>
    </source>
</evidence>
<dbReference type="EMBL" id="CP003156">
    <property type="protein sequence ID" value="AEV32458.1"/>
    <property type="molecule type" value="Genomic_DNA"/>
</dbReference>
<dbReference type="InterPro" id="IPR052173">
    <property type="entry name" value="Beta-lactam_resp_regulator"/>
</dbReference>
<dbReference type="PRINTS" id="PR01374">
    <property type="entry name" value="TONBPROTEIN"/>
</dbReference>
<proteinExistence type="predicted"/>
<evidence type="ECO:0000313" key="4">
    <source>
        <dbReference type="Proteomes" id="UP000005631"/>
    </source>
</evidence>
<dbReference type="GO" id="GO:0055085">
    <property type="term" value="P:transmembrane transport"/>
    <property type="evidence" value="ECO:0007669"/>
    <property type="project" value="InterPro"/>
</dbReference>
<dbReference type="HOGENOM" id="CLU_013798_1_1_10"/>
<dbReference type="PANTHER" id="PTHR34978:SF3">
    <property type="entry name" value="SLR0241 PROTEIN"/>
    <property type="match status" value="1"/>
</dbReference>
<feature type="transmembrane region" description="Helical" evidence="1">
    <location>
        <begin position="90"/>
        <end position="112"/>
    </location>
</feature>
<dbReference type="SUPFAM" id="SSF74653">
    <property type="entry name" value="TolA/TonB C-terminal domain"/>
    <property type="match status" value="1"/>
</dbReference>
<accession>G8R890</accession>
<dbReference type="GO" id="GO:0030288">
    <property type="term" value="C:outer membrane-bounded periplasmic space"/>
    <property type="evidence" value="ECO:0007669"/>
    <property type="project" value="InterPro"/>
</dbReference>
<dbReference type="GO" id="GO:0031992">
    <property type="term" value="F:energy transducer activity"/>
    <property type="evidence" value="ECO:0007669"/>
    <property type="project" value="InterPro"/>
</dbReference>
<dbReference type="InterPro" id="IPR008756">
    <property type="entry name" value="Peptidase_M56"/>
</dbReference>
<feature type="transmembrane region" description="Helical" evidence="1">
    <location>
        <begin position="35"/>
        <end position="54"/>
    </location>
</feature>
<reference evidence="3 4" key="1">
    <citation type="journal article" date="2012" name="Stand. Genomic Sci.">
        <title>Genome sequence of the orange-pigmented seawater bacterium Owenweeksia hongkongensis type strain (UST20020801(T)).</title>
        <authorList>
            <person name="Riedel T."/>
            <person name="Held B."/>
            <person name="Nolan M."/>
            <person name="Lucas S."/>
            <person name="Lapidus A."/>
            <person name="Tice H."/>
            <person name="Del Rio T.G."/>
            <person name="Cheng J.F."/>
            <person name="Han C."/>
            <person name="Tapia R."/>
            <person name="Goodwin L.A."/>
            <person name="Pitluck S."/>
            <person name="Liolios K."/>
            <person name="Mavromatis K."/>
            <person name="Pagani I."/>
            <person name="Ivanova N."/>
            <person name="Mikhailova N."/>
            <person name="Pati A."/>
            <person name="Chen A."/>
            <person name="Palaniappan K."/>
            <person name="Rohde M."/>
            <person name="Tindall B.J."/>
            <person name="Detter J.C."/>
            <person name="Goker M."/>
            <person name="Woyke T."/>
            <person name="Bristow J."/>
            <person name="Eisen J.A."/>
            <person name="Markowitz V."/>
            <person name="Hugenholtz P."/>
            <person name="Klenk H.P."/>
            <person name="Kyrpides N.C."/>
        </authorList>
    </citation>
    <scope>NUCLEOTIDE SEQUENCE</scope>
    <source>
        <strain evidence="4">DSM 17368 / JCM 12287 / NRRL B-23963</strain>
    </source>
</reference>
<dbReference type="Gene3D" id="3.30.1150.10">
    <property type="match status" value="1"/>
</dbReference>
<dbReference type="RefSeq" id="WP_014201814.1">
    <property type="nucleotide sequence ID" value="NC_016599.1"/>
</dbReference>
<dbReference type="eggNOG" id="COG0810">
    <property type="taxonomic scope" value="Bacteria"/>
</dbReference>
<keyword evidence="1" id="KW-0472">Membrane</keyword>
<keyword evidence="1" id="KW-0812">Transmembrane</keyword>
<keyword evidence="4" id="KW-1185">Reference proteome</keyword>
<dbReference type="InterPro" id="IPR003538">
    <property type="entry name" value="TonB"/>
</dbReference>
<name>G8R890_OWEHD</name>
<dbReference type="Proteomes" id="UP000005631">
    <property type="component" value="Chromosome"/>
</dbReference>